<protein>
    <recommendedName>
        <fullName evidence="4">NLP/P60 protein</fullName>
    </recommendedName>
</protein>
<keyword evidence="1" id="KW-0732">Signal</keyword>
<feature type="signal peptide" evidence="1">
    <location>
        <begin position="1"/>
        <end position="19"/>
    </location>
</feature>
<dbReference type="GeneID" id="63735649"/>
<evidence type="ECO:0000313" key="3">
    <source>
        <dbReference type="Proteomes" id="UP000030816"/>
    </source>
</evidence>
<dbReference type="AlphaFoldDB" id="A0A0B2X541"/>
<dbReference type="HOGENOM" id="CLU_101421_0_0_1"/>
<reference evidence="2 3" key="1">
    <citation type="journal article" date="2014" name="Proc. Natl. Acad. Sci. U.S.A.">
        <title>Trajectory and genomic determinants of fungal-pathogen speciation and host adaptation.</title>
        <authorList>
            <person name="Hu X."/>
            <person name="Xiao G."/>
            <person name="Zheng P."/>
            <person name="Shang Y."/>
            <person name="Su Y."/>
            <person name="Zhang X."/>
            <person name="Liu X."/>
            <person name="Zhan S."/>
            <person name="St Leger R.J."/>
            <person name="Wang C."/>
        </authorList>
    </citation>
    <scope>NUCLEOTIDE SEQUENCE [LARGE SCALE GENOMIC DNA]</scope>
    <source>
        <strain evidence="2 3">ARSEF 1941</strain>
    </source>
</reference>
<gene>
    <name evidence="2" type="ORF">MAM_01194</name>
</gene>
<dbReference type="STRING" id="1081103.A0A0B2X541"/>
<dbReference type="EMBL" id="AZHE01000002">
    <property type="protein sequence ID" value="KHO00416.1"/>
    <property type="molecule type" value="Genomic_DNA"/>
</dbReference>
<sequence length="171" mass="17240">MQLISLMAAVVFGTAAVAAAPAPAAGAAGGLPGLDAVQSGYARSIIAKAKTAGVGRRGCAAAIATGLVESTLMMYANSAVPESLRHHHDRVGSDHDSIGLFQQRASVYRNIACDMDAGCSAGQFFARIKGVSGWHTMATGTLSQTVQQSSYPGRYGAQARAAAAICAAGGL</sequence>
<proteinExistence type="predicted"/>
<evidence type="ECO:0008006" key="4">
    <source>
        <dbReference type="Google" id="ProtNLM"/>
    </source>
</evidence>
<comment type="caution">
    <text evidence="2">The sequence shown here is derived from an EMBL/GenBank/DDBJ whole genome shotgun (WGS) entry which is preliminary data.</text>
</comment>
<keyword evidence="3" id="KW-1185">Reference proteome</keyword>
<feature type="chain" id="PRO_5002096342" description="NLP/P60 protein" evidence="1">
    <location>
        <begin position="20"/>
        <end position="171"/>
    </location>
</feature>
<evidence type="ECO:0000256" key="1">
    <source>
        <dbReference type="SAM" id="SignalP"/>
    </source>
</evidence>
<name>A0A0B2X541_METAS</name>
<organism evidence="2 3">
    <name type="scientific">Metarhizium album (strain ARSEF 1941)</name>
    <dbReference type="NCBI Taxonomy" id="1081103"/>
    <lineage>
        <taxon>Eukaryota</taxon>
        <taxon>Fungi</taxon>
        <taxon>Dikarya</taxon>
        <taxon>Ascomycota</taxon>
        <taxon>Pezizomycotina</taxon>
        <taxon>Sordariomycetes</taxon>
        <taxon>Hypocreomycetidae</taxon>
        <taxon>Hypocreales</taxon>
        <taxon>Clavicipitaceae</taxon>
        <taxon>Metarhizium</taxon>
    </lineage>
</organism>
<dbReference type="RefSeq" id="XP_040681481.1">
    <property type="nucleotide sequence ID" value="XM_040819993.1"/>
</dbReference>
<dbReference type="Proteomes" id="UP000030816">
    <property type="component" value="Unassembled WGS sequence"/>
</dbReference>
<evidence type="ECO:0000313" key="2">
    <source>
        <dbReference type="EMBL" id="KHO00416.1"/>
    </source>
</evidence>
<accession>A0A0B2X541</accession>
<dbReference type="OrthoDB" id="2251794at2759"/>